<name>A0A9N8HK03_9STRA</name>
<protein>
    <submittedName>
        <fullName evidence="3">Uncharacterized protein</fullName>
    </submittedName>
</protein>
<keyword evidence="4" id="KW-1185">Reference proteome</keyword>
<feature type="compositionally biased region" description="Polar residues" evidence="1">
    <location>
        <begin position="106"/>
        <end position="115"/>
    </location>
</feature>
<proteinExistence type="predicted"/>
<feature type="compositionally biased region" description="Low complexity" evidence="1">
    <location>
        <begin position="116"/>
        <end position="132"/>
    </location>
</feature>
<sequence>MMLSNNHEQDDNGGQPVRHRRIQQDEESDDHDDFVNDGLMVVDTAELDLEITNHAGRRHRGLVLILATVMVILLVVLTVSISKSGGESQSVKNVAGKAQQVPIKPNTKTLGSQDDATAPTSAVPSTTSTTDPSTPPVPTTPPTASSAPTANPTQAPSLSPLPTPQPSAMTLGCLPDRFDNEEMDLSVDPEVNFNKLYPGQFICSKPYNNPTQDQPHPQRYHFGLNEAGDVVWIDTEANETKLIYENLHHAQVYFSLRIDATMVLQDAQNNTVLWEGPAVNTRHPMSHTPRCLSNHDCPYFHLHSDGVLVLNYIAGDGAGWIARNIFRVYDV</sequence>
<evidence type="ECO:0000313" key="3">
    <source>
        <dbReference type="EMBL" id="CAB9515170.1"/>
    </source>
</evidence>
<dbReference type="Proteomes" id="UP001153069">
    <property type="component" value="Unassembled WGS sequence"/>
</dbReference>
<accession>A0A9N8HK03</accession>
<feature type="compositionally biased region" description="Low complexity" evidence="1">
    <location>
        <begin position="142"/>
        <end position="158"/>
    </location>
</feature>
<dbReference type="EMBL" id="CAICTM010000696">
    <property type="protein sequence ID" value="CAB9515170.1"/>
    <property type="molecule type" value="Genomic_DNA"/>
</dbReference>
<feature type="transmembrane region" description="Helical" evidence="2">
    <location>
        <begin position="61"/>
        <end position="81"/>
    </location>
</feature>
<reference evidence="3" key="1">
    <citation type="submission" date="2020-06" db="EMBL/GenBank/DDBJ databases">
        <authorList>
            <consortium name="Plant Systems Biology data submission"/>
        </authorList>
    </citation>
    <scope>NUCLEOTIDE SEQUENCE</scope>
    <source>
        <strain evidence="3">D6</strain>
    </source>
</reference>
<keyword evidence="2" id="KW-0812">Transmembrane</keyword>
<evidence type="ECO:0000256" key="1">
    <source>
        <dbReference type="SAM" id="MobiDB-lite"/>
    </source>
</evidence>
<evidence type="ECO:0000313" key="4">
    <source>
        <dbReference type="Proteomes" id="UP001153069"/>
    </source>
</evidence>
<organism evidence="3 4">
    <name type="scientific">Seminavis robusta</name>
    <dbReference type="NCBI Taxonomy" id="568900"/>
    <lineage>
        <taxon>Eukaryota</taxon>
        <taxon>Sar</taxon>
        <taxon>Stramenopiles</taxon>
        <taxon>Ochrophyta</taxon>
        <taxon>Bacillariophyta</taxon>
        <taxon>Bacillariophyceae</taxon>
        <taxon>Bacillariophycidae</taxon>
        <taxon>Naviculales</taxon>
        <taxon>Naviculaceae</taxon>
        <taxon>Seminavis</taxon>
    </lineage>
</organism>
<feature type="region of interest" description="Disordered" evidence="1">
    <location>
        <begin position="1"/>
        <end position="36"/>
    </location>
</feature>
<dbReference type="AlphaFoldDB" id="A0A9N8HK03"/>
<feature type="region of interest" description="Disordered" evidence="1">
    <location>
        <begin position="85"/>
        <end position="175"/>
    </location>
</feature>
<evidence type="ECO:0000256" key="2">
    <source>
        <dbReference type="SAM" id="Phobius"/>
    </source>
</evidence>
<gene>
    <name evidence="3" type="ORF">SEMRO_697_G189140.1</name>
</gene>
<keyword evidence="2" id="KW-0472">Membrane</keyword>
<comment type="caution">
    <text evidence="3">The sequence shown here is derived from an EMBL/GenBank/DDBJ whole genome shotgun (WGS) entry which is preliminary data.</text>
</comment>
<keyword evidence="2" id="KW-1133">Transmembrane helix</keyword>